<evidence type="ECO:0000313" key="2">
    <source>
        <dbReference type="EMBL" id="EPB85006.1"/>
    </source>
</evidence>
<feature type="region of interest" description="Disordered" evidence="1">
    <location>
        <begin position="79"/>
        <end position="141"/>
    </location>
</feature>
<feature type="region of interest" description="Disordered" evidence="1">
    <location>
        <begin position="1"/>
        <end position="24"/>
    </location>
</feature>
<proteinExistence type="predicted"/>
<dbReference type="VEuPathDB" id="FungiDB:HMPREF1544_08209"/>
<feature type="compositionally biased region" description="Basic and acidic residues" evidence="1">
    <location>
        <begin position="95"/>
        <end position="106"/>
    </location>
</feature>
<name>S2J4E0_MUCC1</name>
<gene>
    <name evidence="2" type="ORF">HMPREF1544_08209</name>
</gene>
<dbReference type="InParanoid" id="S2J4E0"/>
<keyword evidence="3" id="KW-1185">Reference proteome</keyword>
<organism evidence="2 3">
    <name type="scientific">Mucor circinelloides f. circinelloides (strain 1006PhL)</name>
    <name type="common">Mucormycosis agent</name>
    <name type="synonym">Calyptromyces circinelloides</name>
    <dbReference type="NCBI Taxonomy" id="1220926"/>
    <lineage>
        <taxon>Eukaryota</taxon>
        <taxon>Fungi</taxon>
        <taxon>Fungi incertae sedis</taxon>
        <taxon>Mucoromycota</taxon>
        <taxon>Mucoromycotina</taxon>
        <taxon>Mucoromycetes</taxon>
        <taxon>Mucorales</taxon>
        <taxon>Mucorineae</taxon>
        <taxon>Mucoraceae</taxon>
        <taxon>Mucor</taxon>
    </lineage>
</organism>
<accession>S2J4E0</accession>
<dbReference type="Proteomes" id="UP000014254">
    <property type="component" value="Unassembled WGS sequence"/>
</dbReference>
<feature type="compositionally biased region" description="Polar residues" evidence="1">
    <location>
        <begin position="1"/>
        <end position="20"/>
    </location>
</feature>
<evidence type="ECO:0000313" key="3">
    <source>
        <dbReference type="Proteomes" id="UP000014254"/>
    </source>
</evidence>
<reference evidence="3" key="1">
    <citation type="submission" date="2013-05" db="EMBL/GenBank/DDBJ databases">
        <title>The Genome sequence of Mucor circinelloides f. circinelloides 1006PhL.</title>
        <authorList>
            <consortium name="The Broad Institute Genomics Platform"/>
            <person name="Cuomo C."/>
            <person name="Earl A."/>
            <person name="Findley K."/>
            <person name="Lee S.C."/>
            <person name="Walker B."/>
            <person name="Young S."/>
            <person name="Zeng Q."/>
            <person name="Gargeya S."/>
            <person name="Fitzgerald M."/>
            <person name="Haas B."/>
            <person name="Abouelleil A."/>
            <person name="Allen A.W."/>
            <person name="Alvarado L."/>
            <person name="Arachchi H.M."/>
            <person name="Berlin A.M."/>
            <person name="Chapman S.B."/>
            <person name="Gainer-Dewar J."/>
            <person name="Goldberg J."/>
            <person name="Griggs A."/>
            <person name="Gujja S."/>
            <person name="Hansen M."/>
            <person name="Howarth C."/>
            <person name="Imamovic A."/>
            <person name="Ireland A."/>
            <person name="Larimer J."/>
            <person name="McCowan C."/>
            <person name="Murphy C."/>
            <person name="Pearson M."/>
            <person name="Poon T.W."/>
            <person name="Priest M."/>
            <person name="Roberts A."/>
            <person name="Saif S."/>
            <person name="Shea T."/>
            <person name="Sisk P."/>
            <person name="Sykes S."/>
            <person name="Wortman J."/>
            <person name="Nusbaum C."/>
            <person name="Birren B."/>
        </authorList>
    </citation>
    <scope>NUCLEOTIDE SEQUENCE [LARGE SCALE GENOMIC DNA]</scope>
    <source>
        <strain evidence="3">1006PhL</strain>
    </source>
</reference>
<evidence type="ECO:0000256" key="1">
    <source>
        <dbReference type="SAM" id="MobiDB-lite"/>
    </source>
</evidence>
<protein>
    <submittedName>
        <fullName evidence="2">Uncharacterized protein</fullName>
    </submittedName>
</protein>
<feature type="compositionally biased region" description="Polar residues" evidence="1">
    <location>
        <begin position="79"/>
        <end position="92"/>
    </location>
</feature>
<dbReference type="OrthoDB" id="10435059at2759"/>
<dbReference type="STRING" id="1220926.S2J4E0"/>
<sequence>MEQESTLQLAKQGEVVSSQEKPAEDVTLNQNLFSQEITFGGTKFQRHIQLFNRVQYLESTAENLTDTEDDATIPRAFKTTNKNIDHGSGQQKQRSKLEKSKGHTSLDKQVAAFESIKKDDPFSTANTPQKVPEKPRSTATIVPLQSPTSITPAKPACSAILRSVNGASVCTNPNCVLRTKGETHEAHNSMSALAIGLVGLSTVIFGQPIPSFDPSFSESKTEKFKPIS</sequence>
<dbReference type="AlphaFoldDB" id="S2J4E0"/>
<dbReference type="EMBL" id="KE124023">
    <property type="protein sequence ID" value="EPB85006.1"/>
    <property type="molecule type" value="Genomic_DNA"/>
</dbReference>